<dbReference type="RefSeq" id="WP_198274933.1">
    <property type="nucleotide sequence ID" value="NZ_BAAAIF010000018.1"/>
</dbReference>
<dbReference type="Proteomes" id="UP000638849">
    <property type="component" value="Unassembled WGS sequence"/>
</dbReference>
<accession>A0ABS0R4J2</accession>
<keyword evidence="2" id="KW-1185">Reference proteome</keyword>
<protein>
    <submittedName>
        <fullName evidence="1">Uncharacterized protein</fullName>
    </submittedName>
</protein>
<comment type="caution">
    <text evidence="1">The sequence shown here is derived from an EMBL/GenBank/DDBJ whole genome shotgun (WGS) entry which is preliminary data.</text>
</comment>
<sequence length="183" mass="20275">MTQSTATVPAWLSAAVVEYEQQQLTERANQIMHLQRLAENINSQLNKLGIEPLNPAHVEAGRLRGALLVGPDFDEGTYEVRAFWDETSQQIELHTADWETHNPQYGRVRLLNSIADIAAARHETPKPPAPHRHLGSEALRAIDGLNADRLNNHQVEAIVTAVNGLTAAVLHIGQLIKQVNDRP</sequence>
<organism evidence="1 2">
    <name type="scientific">Streptomyces javensis</name>
    <dbReference type="NCBI Taxonomy" id="114698"/>
    <lineage>
        <taxon>Bacteria</taxon>
        <taxon>Bacillati</taxon>
        <taxon>Actinomycetota</taxon>
        <taxon>Actinomycetes</taxon>
        <taxon>Kitasatosporales</taxon>
        <taxon>Streptomycetaceae</taxon>
        <taxon>Streptomyces</taxon>
        <taxon>Streptomyces violaceusniger group</taxon>
    </lineage>
</organism>
<reference evidence="1 2" key="1">
    <citation type="submission" date="2020-12" db="EMBL/GenBank/DDBJ databases">
        <authorList>
            <person name="Kusuma A.B."/>
            <person name="Nouioui I."/>
            <person name="Goodfellow M."/>
        </authorList>
    </citation>
    <scope>NUCLEOTIDE SEQUENCE [LARGE SCALE GENOMIC DNA]</scope>
    <source>
        <strain evidence="1 2">DSM 41764</strain>
    </source>
</reference>
<proteinExistence type="predicted"/>
<dbReference type="EMBL" id="JAEEAQ010000005">
    <property type="protein sequence ID" value="MBI0311647.1"/>
    <property type="molecule type" value="Genomic_DNA"/>
</dbReference>
<name>A0ABS0R4J2_9ACTN</name>
<evidence type="ECO:0000313" key="1">
    <source>
        <dbReference type="EMBL" id="MBI0311647.1"/>
    </source>
</evidence>
<evidence type="ECO:0000313" key="2">
    <source>
        <dbReference type="Proteomes" id="UP000638849"/>
    </source>
</evidence>
<gene>
    <name evidence="1" type="ORF">JBF12_01065</name>
</gene>